<evidence type="ECO:0000313" key="2">
    <source>
        <dbReference type="EMBL" id="KUG21688.1"/>
    </source>
</evidence>
<dbReference type="AlphaFoldDB" id="A0A0W8FL93"/>
<evidence type="ECO:0000259" key="1">
    <source>
        <dbReference type="Pfam" id="PF01425"/>
    </source>
</evidence>
<dbReference type="InterPro" id="IPR023631">
    <property type="entry name" value="Amidase_dom"/>
</dbReference>
<dbReference type="PANTHER" id="PTHR11895:SF7">
    <property type="entry name" value="GLUTAMYL-TRNA(GLN) AMIDOTRANSFERASE SUBUNIT A, MITOCHONDRIAL"/>
    <property type="match status" value="1"/>
</dbReference>
<protein>
    <submittedName>
        <fullName evidence="2">Aspartyl-trna(Asn) amidotransferase subunit a</fullName>
        <ecNumber evidence="2">6.3.5.6</ecNumber>
        <ecNumber evidence="2">6.3.5.7</ecNumber>
    </submittedName>
</protein>
<reference evidence="2" key="1">
    <citation type="journal article" date="2015" name="Proc. Natl. Acad. Sci. U.S.A.">
        <title>Networks of energetic and metabolic interactions define dynamics in microbial communities.</title>
        <authorList>
            <person name="Embree M."/>
            <person name="Liu J.K."/>
            <person name="Al-Bassam M.M."/>
            <person name="Zengler K."/>
        </authorList>
    </citation>
    <scope>NUCLEOTIDE SEQUENCE</scope>
</reference>
<feature type="domain" description="Amidase" evidence="1">
    <location>
        <begin position="15"/>
        <end position="82"/>
    </location>
</feature>
<organism evidence="2">
    <name type="scientific">hydrocarbon metagenome</name>
    <dbReference type="NCBI Taxonomy" id="938273"/>
    <lineage>
        <taxon>unclassified sequences</taxon>
        <taxon>metagenomes</taxon>
        <taxon>ecological metagenomes</taxon>
    </lineage>
</organism>
<proteinExistence type="predicted"/>
<keyword evidence="2" id="KW-0436">Ligase</keyword>
<accession>A0A0W8FL93</accession>
<dbReference type="Gene3D" id="3.90.1300.10">
    <property type="entry name" value="Amidase signature (AS) domain"/>
    <property type="match status" value="1"/>
</dbReference>
<dbReference type="InterPro" id="IPR036928">
    <property type="entry name" value="AS_sf"/>
</dbReference>
<dbReference type="Pfam" id="PF01425">
    <property type="entry name" value="Amidase"/>
    <property type="match status" value="2"/>
</dbReference>
<comment type="caution">
    <text evidence="2">The sequence shown here is derived from an EMBL/GenBank/DDBJ whole genome shotgun (WGS) entry which is preliminary data.</text>
</comment>
<gene>
    <name evidence="2" type="ORF">ASZ90_008558</name>
</gene>
<dbReference type="EC" id="6.3.5.7" evidence="2"/>
<keyword evidence="2" id="KW-0808">Transferase</keyword>
<dbReference type="InterPro" id="IPR000120">
    <property type="entry name" value="Amidase"/>
</dbReference>
<name>A0A0W8FL93_9ZZZZ</name>
<dbReference type="EMBL" id="LNQE01001032">
    <property type="protein sequence ID" value="KUG21688.1"/>
    <property type="molecule type" value="Genomic_DNA"/>
</dbReference>
<dbReference type="SUPFAM" id="SSF75304">
    <property type="entry name" value="Amidase signature (AS) enzymes"/>
    <property type="match status" value="1"/>
</dbReference>
<dbReference type="EC" id="6.3.5.6" evidence="2"/>
<dbReference type="GO" id="GO:0050566">
    <property type="term" value="F:asparaginyl-tRNA synthase (glutamine-hydrolyzing) activity"/>
    <property type="evidence" value="ECO:0007669"/>
    <property type="project" value="UniProtKB-EC"/>
</dbReference>
<sequence>MDSIYFYRNPERPAASNKGQLQKMKIAIQPNISVKNWPTEAGSSALADFKALEDASIVESLRREGASLIGSTHMSEFGFGLKDNMAGGALQEKTADAELVLDMAGEARLAAARTRICGLKPSYGLISRFGLVGLIPSMESCGILSADIQSIREILQTIAGPDERDFSLPDEKMPDFSSQKIEPGKITIGIVAEALSNMPAGERKPFDRELDDLIKAGFSVREVSFPKFSQFMLAHQIAGSVEASSCAGRYDSVRYGRRAPGAKNWNEMYLQSRGAAFGTLLKSYLFQGAFFQFERYNAYEDACILRAQLVSEMQKLTAQTEFLIFPALNITASNNPESLADLYAQFIYTVFANVTGQPALHIPSDAGAGLQVAGKRLDDGRLLDLGEYLISNRRGGK</sequence>
<dbReference type="PANTHER" id="PTHR11895">
    <property type="entry name" value="TRANSAMIDASE"/>
    <property type="match status" value="1"/>
</dbReference>
<feature type="domain" description="Amidase" evidence="1">
    <location>
        <begin position="102"/>
        <end position="383"/>
    </location>
</feature>
<dbReference type="GO" id="GO:0016740">
    <property type="term" value="F:transferase activity"/>
    <property type="evidence" value="ECO:0007669"/>
    <property type="project" value="UniProtKB-KW"/>
</dbReference>
<dbReference type="GO" id="GO:0050567">
    <property type="term" value="F:glutaminyl-tRNA synthase (glutamine-hydrolyzing) activity"/>
    <property type="evidence" value="ECO:0007669"/>
    <property type="project" value="UniProtKB-EC"/>
</dbReference>